<dbReference type="EMBL" id="FOVD01000001">
    <property type="protein sequence ID" value="SFN13346.1"/>
    <property type="molecule type" value="Genomic_DNA"/>
</dbReference>
<dbReference type="OrthoDB" id="1259540at2"/>
<accession>A0A1I4WJE4</accession>
<proteinExistence type="predicted"/>
<keyword evidence="2" id="KW-1185">Reference proteome</keyword>
<protein>
    <submittedName>
        <fullName evidence="1">Uncharacterized protein</fullName>
    </submittedName>
</protein>
<evidence type="ECO:0000313" key="1">
    <source>
        <dbReference type="EMBL" id="SFN13346.1"/>
    </source>
</evidence>
<dbReference type="RefSeq" id="WP_090023676.1">
    <property type="nucleotide sequence ID" value="NZ_FOVD01000001.1"/>
</dbReference>
<dbReference type="AlphaFoldDB" id="A0A1I4WJE4"/>
<organism evidence="1 2">
    <name type="scientific">Chryseobacterium oleae</name>
    <dbReference type="NCBI Taxonomy" id="491207"/>
    <lineage>
        <taxon>Bacteria</taxon>
        <taxon>Pseudomonadati</taxon>
        <taxon>Bacteroidota</taxon>
        <taxon>Flavobacteriia</taxon>
        <taxon>Flavobacteriales</taxon>
        <taxon>Weeksellaceae</taxon>
        <taxon>Chryseobacterium group</taxon>
        <taxon>Chryseobacterium</taxon>
    </lineage>
</organism>
<dbReference type="Proteomes" id="UP000198769">
    <property type="component" value="Unassembled WGS sequence"/>
</dbReference>
<gene>
    <name evidence="1" type="ORF">SAMN05421594_1244</name>
</gene>
<evidence type="ECO:0000313" key="2">
    <source>
        <dbReference type="Proteomes" id="UP000198769"/>
    </source>
</evidence>
<sequence>MKITTPKGRSFEFRQNTENWESLDNVLYSGLSGTNRSPVFGFENDFTNEYVKRIDFEQRLGEFIDFYIDNRSRIISETKTAVNGLIAHNHDMGKEDMNYINYFVEILNLASYEFKIHFVFMYGYVYYEISYLFLSPENFLITKIDRILTN</sequence>
<name>A0A1I4WJE4_CHROL</name>
<reference evidence="2" key="1">
    <citation type="submission" date="2016-10" db="EMBL/GenBank/DDBJ databases">
        <authorList>
            <person name="Varghese N."/>
            <person name="Submissions S."/>
        </authorList>
    </citation>
    <scope>NUCLEOTIDE SEQUENCE [LARGE SCALE GENOMIC DNA]</scope>
    <source>
        <strain evidence="2">DSM 25575</strain>
    </source>
</reference>